<proteinExistence type="predicted"/>
<reference evidence="2" key="1">
    <citation type="submission" date="2020-12" db="EMBL/GenBank/DDBJ databases">
        <title>Bacterial taxonomy.</title>
        <authorList>
            <person name="Pan X."/>
        </authorList>
    </citation>
    <scope>NUCLEOTIDE SEQUENCE</scope>
    <source>
        <strain evidence="2">KCTC 52957</strain>
    </source>
</reference>
<dbReference type="Proteomes" id="UP000642488">
    <property type="component" value="Unassembled WGS sequence"/>
</dbReference>
<evidence type="ECO:0000313" key="3">
    <source>
        <dbReference type="Proteomes" id="UP000642488"/>
    </source>
</evidence>
<sequence>MIERAIRGAAGTALLLALSACAMPPERGVTVRHVESTVSAGDGARWHLFLFDPAQPRSLDGRIALARRNVQSGCRWVGAPKSELIAQTEAQGARYADTVLAAPLICKG</sequence>
<accession>A0A934IGE3</accession>
<organism evidence="2 3">
    <name type="scientific">Palleronia pontilimi</name>
    <dbReference type="NCBI Taxonomy" id="1964209"/>
    <lineage>
        <taxon>Bacteria</taxon>
        <taxon>Pseudomonadati</taxon>
        <taxon>Pseudomonadota</taxon>
        <taxon>Alphaproteobacteria</taxon>
        <taxon>Rhodobacterales</taxon>
        <taxon>Roseobacteraceae</taxon>
        <taxon>Palleronia</taxon>
    </lineage>
</organism>
<feature type="signal peptide" evidence="1">
    <location>
        <begin position="1"/>
        <end position="22"/>
    </location>
</feature>
<keyword evidence="1" id="KW-0732">Signal</keyword>
<keyword evidence="3" id="KW-1185">Reference proteome</keyword>
<dbReference type="RefSeq" id="WP_198917085.1">
    <property type="nucleotide sequence ID" value="NZ_JAEKPD010000015.1"/>
</dbReference>
<dbReference type="EMBL" id="JAEKPD010000015">
    <property type="protein sequence ID" value="MBJ3763912.1"/>
    <property type="molecule type" value="Genomic_DNA"/>
</dbReference>
<dbReference type="PROSITE" id="PS51257">
    <property type="entry name" value="PROKAR_LIPOPROTEIN"/>
    <property type="match status" value="1"/>
</dbReference>
<name>A0A934IGE3_9RHOB</name>
<evidence type="ECO:0000256" key="1">
    <source>
        <dbReference type="SAM" id="SignalP"/>
    </source>
</evidence>
<comment type="caution">
    <text evidence="2">The sequence shown here is derived from an EMBL/GenBank/DDBJ whole genome shotgun (WGS) entry which is preliminary data.</text>
</comment>
<protein>
    <recommendedName>
        <fullName evidence="4">Lipoprotein</fullName>
    </recommendedName>
</protein>
<evidence type="ECO:0008006" key="4">
    <source>
        <dbReference type="Google" id="ProtNLM"/>
    </source>
</evidence>
<gene>
    <name evidence="2" type="ORF">ILP92_14260</name>
</gene>
<dbReference type="AlphaFoldDB" id="A0A934IGE3"/>
<feature type="chain" id="PRO_5038048791" description="Lipoprotein" evidence="1">
    <location>
        <begin position="23"/>
        <end position="108"/>
    </location>
</feature>
<evidence type="ECO:0000313" key="2">
    <source>
        <dbReference type="EMBL" id="MBJ3763912.1"/>
    </source>
</evidence>